<keyword evidence="2" id="KW-0472">Membrane</keyword>
<feature type="domain" description="Type II secretion system protein GspB C-terminal" evidence="3">
    <location>
        <begin position="258"/>
        <end position="317"/>
    </location>
</feature>
<dbReference type="Pfam" id="PF16537">
    <property type="entry name" value="T2SSB"/>
    <property type="match status" value="1"/>
</dbReference>
<evidence type="ECO:0000259" key="3">
    <source>
        <dbReference type="Pfam" id="PF16537"/>
    </source>
</evidence>
<evidence type="ECO:0000256" key="1">
    <source>
        <dbReference type="SAM" id="MobiDB-lite"/>
    </source>
</evidence>
<dbReference type="EMBL" id="SHNN01000003">
    <property type="protein sequence ID" value="MCX2982173.1"/>
    <property type="molecule type" value="Genomic_DNA"/>
</dbReference>
<keyword evidence="5" id="KW-1185">Reference proteome</keyword>
<comment type="caution">
    <text evidence="4">The sequence shown here is derived from an EMBL/GenBank/DDBJ whole genome shotgun (WGS) entry which is preliminary data.</text>
</comment>
<sequence>MLSVWSAPVRILRRALLDRRGLMSLILDALRRSESERAADGGVPGISTQQQPAVGSNARFGSWLLIMLAAVLLVTLAALVLWLNKDSKPQQQPAVAVVPKTLQFSDSRAETSKPAMAALAGAGVPAASPTTPLETTPEALPVVSSSVPETVVETATRASLPQQAEPDVITIAPINTPLAATTSRAAVAELYRNSRPPQREADQTSPSAPASRSSKGIDIEAMTALAARELATQQLQSAVPESEVELLGELAQSFKDQVPSLYYRQHSWSAQSRQRFVVINGENRREGDRVAAGVTLLEILQESSVLEYQGTQFRLRALNSWVNL</sequence>
<reference evidence="4" key="1">
    <citation type="submission" date="2019-02" db="EMBL/GenBank/DDBJ databases">
        <authorList>
            <person name="Li S.-H."/>
        </authorList>
    </citation>
    <scope>NUCLEOTIDE SEQUENCE</scope>
    <source>
        <strain evidence="4">IMCC14734</strain>
    </source>
</reference>
<keyword evidence="2" id="KW-1133">Transmembrane helix</keyword>
<keyword evidence="2" id="KW-0812">Transmembrane</keyword>
<dbReference type="Proteomes" id="UP001143362">
    <property type="component" value="Unassembled WGS sequence"/>
</dbReference>
<gene>
    <name evidence="4" type="ORF">EYC98_15030</name>
</gene>
<evidence type="ECO:0000256" key="2">
    <source>
        <dbReference type="SAM" id="Phobius"/>
    </source>
</evidence>
<feature type="compositionally biased region" description="Polar residues" evidence="1">
    <location>
        <begin position="203"/>
        <end position="214"/>
    </location>
</feature>
<proteinExistence type="predicted"/>
<dbReference type="InterPro" id="IPR032389">
    <property type="entry name" value="GspB_C"/>
</dbReference>
<accession>A0ABT3TIN0</accession>
<evidence type="ECO:0000313" key="4">
    <source>
        <dbReference type="EMBL" id="MCX2982173.1"/>
    </source>
</evidence>
<feature type="transmembrane region" description="Helical" evidence="2">
    <location>
        <begin position="60"/>
        <end position="83"/>
    </location>
</feature>
<feature type="region of interest" description="Disordered" evidence="1">
    <location>
        <begin position="194"/>
        <end position="216"/>
    </location>
</feature>
<evidence type="ECO:0000313" key="5">
    <source>
        <dbReference type="Proteomes" id="UP001143362"/>
    </source>
</evidence>
<protein>
    <recommendedName>
        <fullName evidence="3">Type II secretion system protein GspB C-terminal domain-containing protein</fullName>
    </recommendedName>
</protein>
<name>A0ABT3TIN0_9GAMM</name>
<organism evidence="4 5">
    <name type="scientific">Candidatus Litorirhabdus singularis</name>
    <dbReference type="NCBI Taxonomy" id="2518993"/>
    <lineage>
        <taxon>Bacteria</taxon>
        <taxon>Pseudomonadati</taxon>
        <taxon>Pseudomonadota</taxon>
        <taxon>Gammaproteobacteria</taxon>
        <taxon>Cellvibrionales</taxon>
        <taxon>Halieaceae</taxon>
        <taxon>Candidatus Litorirhabdus</taxon>
    </lineage>
</organism>